<sequence>ENRTIEKLFNGICSKQRSSLAEAITLVESNHEVKKKMSQVLLQLVLQKVKTDGSCVSSSLRIGITGPPGAGKSMFIEKFGMYLTRDVGLKVAVLAVDPSSKRTGGSLLGDKTRMSMLSVEPNAYVRPSPSSGELGGVARNTMEAIQLCEGAGYDVIIVETVGVGQSEVAVGDMTDIFTLIIPPAGGDELQGLKRGIIENCDIIMVNKSDGDLIIPARKIQTEYTSALKFIPRKHKVWRPRVTRISALTNTGIAESWKTMMSLFEVLNSSGIFLQQRRDQTRAWMWSHLRNSLEERFKNNPLVQTNLPDIMDGIEKGEIPPGLASDILVDLTFNKD</sequence>
<dbReference type="InterPro" id="IPR005129">
    <property type="entry name" value="GTPase_ArgK"/>
</dbReference>
<evidence type="ECO:0000256" key="1">
    <source>
        <dbReference type="ARBA" id="ARBA00009625"/>
    </source>
</evidence>
<evidence type="ECO:0000259" key="2">
    <source>
        <dbReference type="SMART" id="SM00382"/>
    </source>
</evidence>
<accession>H2XVS8</accession>
<feature type="domain" description="AAA+ ATPase" evidence="2">
    <location>
        <begin position="58"/>
        <end position="227"/>
    </location>
</feature>
<organism evidence="3 4">
    <name type="scientific">Ciona intestinalis</name>
    <name type="common">Transparent sea squirt</name>
    <name type="synonym">Ascidia intestinalis</name>
    <dbReference type="NCBI Taxonomy" id="7719"/>
    <lineage>
        <taxon>Eukaryota</taxon>
        <taxon>Metazoa</taxon>
        <taxon>Chordata</taxon>
        <taxon>Tunicata</taxon>
        <taxon>Ascidiacea</taxon>
        <taxon>Phlebobranchia</taxon>
        <taxon>Cionidae</taxon>
        <taxon>Ciona</taxon>
    </lineage>
</organism>
<dbReference type="GO" id="GO:0005525">
    <property type="term" value="F:GTP binding"/>
    <property type="evidence" value="ECO:0007669"/>
    <property type="project" value="InterPro"/>
</dbReference>
<comment type="similarity">
    <text evidence="1">Belongs to the SIMIBI class G3E GTPase family. ArgK/MeaB subfamily.</text>
</comment>
<dbReference type="SUPFAM" id="SSF52540">
    <property type="entry name" value="P-loop containing nucleoside triphosphate hydrolases"/>
    <property type="match status" value="1"/>
</dbReference>
<dbReference type="GO" id="GO:0003924">
    <property type="term" value="F:GTPase activity"/>
    <property type="evidence" value="ECO:0000318"/>
    <property type="project" value="GO_Central"/>
</dbReference>
<dbReference type="Gene3D" id="1.20.5.170">
    <property type="match status" value="1"/>
</dbReference>
<dbReference type="InterPro" id="IPR003593">
    <property type="entry name" value="AAA+_ATPase"/>
</dbReference>
<dbReference type="Proteomes" id="UP000008144">
    <property type="component" value="Unassembled WGS sequence"/>
</dbReference>
<reference evidence="3" key="3">
    <citation type="submission" date="2025-09" db="UniProtKB">
        <authorList>
            <consortium name="Ensembl"/>
        </authorList>
    </citation>
    <scope>IDENTIFICATION</scope>
</reference>
<dbReference type="GO" id="GO:0005737">
    <property type="term" value="C:cytoplasm"/>
    <property type="evidence" value="ECO:0000318"/>
    <property type="project" value="GO_Central"/>
</dbReference>
<dbReference type="FunCoup" id="H2XVS8">
    <property type="interactions" value="5"/>
</dbReference>
<dbReference type="Gene3D" id="1.10.287.130">
    <property type="match status" value="1"/>
</dbReference>
<dbReference type="Pfam" id="PF03308">
    <property type="entry name" value="MeaB"/>
    <property type="match status" value="1"/>
</dbReference>
<dbReference type="InterPro" id="IPR027417">
    <property type="entry name" value="P-loop_NTPase"/>
</dbReference>
<dbReference type="AlphaFoldDB" id="H2XVS8"/>
<keyword evidence="4" id="KW-1185">Reference proteome</keyword>
<dbReference type="STRING" id="7719.ENSCINP00000033762"/>
<evidence type="ECO:0000313" key="3">
    <source>
        <dbReference type="Ensembl" id="ENSCINP00000033762.1"/>
    </source>
</evidence>
<reference evidence="4" key="1">
    <citation type="journal article" date="2002" name="Science">
        <title>The draft genome of Ciona intestinalis: insights into chordate and vertebrate origins.</title>
        <authorList>
            <person name="Dehal P."/>
            <person name="Satou Y."/>
            <person name="Campbell R.K."/>
            <person name="Chapman J."/>
            <person name="Degnan B."/>
            <person name="De Tomaso A."/>
            <person name="Davidson B."/>
            <person name="Di Gregorio A."/>
            <person name="Gelpke M."/>
            <person name="Goodstein D.M."/>
            <person name="Harafuji N."/>
            <person name="Hastings K.E."/>
            <person name="Ho I."/>
            <person name="Hotta K."/>
            <person name="Huang W."/>
            <person name="Kawashima T."/>
            <person name="Lemaire P."/>
            <person name="Martinez D."/>
            <person name="Meinertzhagen I.A."/>
            <person name="Necula S."/>
            <person name="Nonaka M."/>
            <person name="Putnam N."/>
            <person name="Rash S."/>
            <person name="Saiga H."/>
            <person name="Satake M."/>
            <person name="Terry A."/>
            <person name="Yamada L."/>
            <person name="Wang H.G."/>
            <person name="Awazu S."/>
            <person name="Azumi K."/>
            <person name="Boore J."/>
            <person name="Branno M."/>
            <person name="Chin-Bow S."/>
            <person name="DeSantis R."/>
            <person name="Doyle S."/>
            <person name="Francino P."/>
            <person name="Keys D.N."/>
            <person name="Haga S."/>
            <person name="Hayashi H."/>
            <person name="Hino K."/>
            <person name="Imai K.S."/>
            <person name="Inaba K."/>
            <person name="Kano S."/>
            <person name="Kobayashi K."/>
            <person name="Kobayashi M."/>
            <person name="Lee B.I."/>
            <person name="Makabe K.W."/>
            <person name="Manohar C."/>
            <person name="Matassi G."/>
            <person name="Medina M."/>
            <person name="Mochizuki Y."/>
            <person name="Mount S."/>
            <person name="Morishita T."/>
            <person name="Miura S."/>
            <person name="Nakayama A."/>
            <person name="Nishizaka S."/>
            <person name="Nomoto H."/>
            <person name="Ohta F."/>
            <person name="Oishi K."/>
            <person name="Rigoutsos I."/>
            <person name="Sano M."/>
            <person name="Sasaki A."/>
            <person name="Sasakura Y."/>
            <person name="Shoguchi E."/>
            <person name="Shin-i T."/>
            <person name="Spagnuolo A."/>
            <person name="Stainier D."/>
            <person name="Suzuki M.M."/>
            <person name="Tassy O."/>
            <person name="Takatori N."/>
            <person name="Tokuoka M."/>
            <person name="Yagi K."/>
            <person name="Yoshizaki F."/>
            <person name="Wada S."/>
            <person name="Zhang C."/>
            <person name="Hyatt P.D."/>
            <person name="Larimer F."/>
            <person name="Detter C."/>
            <person name="Doggett N."/>
            <person name="Glavina T."/>
            <person name="Hawkins T."/>
            <person name="Richardson P."/>
            <person name="Lucas S."/>
            <person name="Kohara Y."/>
            <person name="Levine M."/>
            <person name="Satoh N."/>
            <person name="Rokhsar D.S."/>
        </authorList>
    </citation>
    <scope>NUCLEOTIDE SEQUENCE [LARGE SCALE GENOMIC DNA]</scope>
</reference>
<dbReference type="GeneTree" id="ENSGT00390000009908"/>
<dbReference type="Ensembl" id="ENSCINT00000034592.1">
    <property type="protein sequence ID" value="ENSCINP00000033762.1"/>
    <property type="gene ID" value="ENSCING00000020306.1"/>
</dbReference>
<dbReference type="Gene3D" id="3.40.50.300">
    <property type="entry name" value="P-loop containing nucleotide triphosphate hydrolases"/>
    <property type="match status" value="1"/>
</dbReference>
<dbReference type="PANTHER" id="PTHR23408">
    <property type="entry name" value="METHYLMALONYL-COA MUTASE"/>
    <property type="match status" value="1"/>
</dbReference>
<dbReference type="CDD" id="cd03114">
    <property type="entry name" value="MMAA-like"/>
    <property type="match status" value="1"/>
</dbReference>
<dbReference type="PANTHER" id="PTHR23408:SF3">
    <property type="entry name" value="METHYLMALONIC ACIDURIA TYPE A PROTEIN, MITOCHONDRIAL"/>
    <property type="match status" value="1"/>
</dbReference>
<dbReference type="NCBIfam" id="TIGR00750">
    <property type="entry name" value="lao"/>
    <property type="match status" value="1"/>
</dbReference>
<dbReference type="HOGENOM" id="CLU_043725_2_2_1"/>
<proteinExistence type="inferred from homology"/>
<evidence type="ECO:0000313" key="4">
    <source>
        <dbReference type="Proteomes" id="UP000008144"/>
    </source>
</evidence>
<gene>
    <name evidence="3" type="primary">LOC100176855</name>
</gene>
<dbReference type="SMART" id="SM00382">
    <property type="entry name" value="AAA"/>
    <property type="match status" value="1"/>
</dbReference>
<name>H2XVS8_CIOIN</name>
<reference evidence="3" key="2">
    <citation type="submission" date="2025-08" db="UniProtKB">
        <authorList>
            <consortium name="Ensembl"/>
        </authorList>
    </citation>
    <scope>IDENTIFICATION</scope>
</reference>
<protein>
    <submittedName>
        <fullName evidence="3">Methylmalonic aciduria type A protein, mitochondrial</fullName>
    </submittedName>
</protein>
<dbReference type="InParanoid" id="H2XVS8"/>
<dbReference type="NCBIfam" id="NF006958">
    <property type="entry name" value="PRK09435.1"/>
    <property type="match status" value="1"/>
</dbReference>
<dbReference type="OMA" id="WMWERID"/>